<feature type="repeat" description="PPR" evidence="3">
    <location>
        <begin position="272"/>
        <end position="302"/>
    </location>
</feature>
<name>A0AAD3S0Z6_NEPGR</name>
<dbReference type="GO" id="GO:0003723">
    <property type="term" value="F:RNA binding"/>
    <property type="evidence" value="ECO:0007669"/>
    <property type="project" value="InterPro"/>
</dbReference>
<comment type="caution">
    <text evidence="5">The sequence shown here is derived from an EMBL/GenBank/DDBJ whole genome shotgun (WGS) entry which is preliminary data.</text>
</comment>
<comment type="similarity">
    <text evidence="1">Belongs to the PPR family. PCMP-H subfamily.</text>
</comment>
<protein>
    <recommendedName>
        <fullName evidence="4">DYW domain-containing protein</fullName>
    </recommendedName>
</protein>
<dbReference type="GO" id="GO:0008270">
    <property type="term" value="F:zinc ion binding"/>
    <property type="evidence" value="ECO:0007669"/>
    <property type="project" value="InterPro"/>
</dbReference>
<dbReference type="InterPro" id="IPR032867">
    <property type="entry name" value="DYW_dom"/>
</dbReference>
<dbReference type="PANTHER" id="PTHR47926:SF520">
    <property type="entry name" value="DYW DOMAIN-CONTAINING PROTEIN"/>
    <property type="match status" value="1"/>
</dbReference>
<feature type="domain" description="DYW" evidence="4">
    <location>
        <begin position="518"/>
        <end position="610"/>
    </location>
</feature>
<dbReference type="Gene3D" id="1.25.40.10">
    <property type="entry name" value="Tetratricopeptide repeat domain"/>
    <property type="match status" value="4"/>
</dbReference>
<dbReference type="FunFam" id="1.25.40.10:FF:000344">
    <property type="entry name" value="Pentatricopeptide repeat-containing protein"/>
    <property type="match status" value="1"/>
</dbReference>
<feature type="repeat" description="PPR" evidence="3">
    <location>
        <begin position="202"/>
        <end position="236"/>
    </location>
</feature>
<reference evidence="5" key="1">
    <citation type="submission" date="2023-05" db="EMBL/GenBank/DDBJ databases">
        <title>Nepenthes gracilis genome sequencing.</title>
        <authorList>
            <person name="Fukushima K."/>
        </authorList>
    </citation>
    <scope>NUCLEOTIDE SEQUENCE</scope>
    <source>
        <strain evidence="5">SING2019-196</strain>
    </source>
</reference>
<dbReference type="FunFam" id="1.25.40.10:FF:000361">
    <property type="entry name" value="Pentatricopeptide repeat-containing protein chloroplastic"/>
    <property type="match status" value="1"/>
</dbReference>
<keyword evidence="2" id="KW-0677">Repeat</keyword>
<dbReference type="InterPro" id="IPR046960">
    <property type="entry name" value="PPR_At4g14850-like_plant"/>
</dbReference>
<evidence type="ECO:0000256" key="1">
    <source>
        <dbReference type="ARBA" id="ARBA00006643"/>
    </source>
</evidence>
<dbReference type="InterPro" id="IPR046848">
    <property type="entry name" value="E_motif"/>
</dbReference>
<evidence type="ECO:0000256" key="2">
    <source>
        <dbReference type="ARBA" id="ARBA00022737"/>
    </source>
</evidence>
<keyword evidence="6" id="KW-1185">Reference proteome</keyword>
<feature type="repeat" description="PPR" evidence="3">
    <location>
        <begin position="303"/>
        <end position="337"/>
    </location>
</feature>
<dbReference type="Pfam" id="PF20431">
    <property type="entry name" value="E_motif"/>
    <property type="match status" value="1"/>
</dbReference>
<dbReference type="GO" id="GO:0009451">
    <property type="term" value="P:RNA modification"/>
    <property type="evidence" value="ECO:0007669"/>
    <property type="project" value="InterPro"/>
</dbReference>
<feature type="repeat" description="PPR" evidence="3">
    <location>
        <begin position="101"/>
        <end position="135"/>
    </location>
</feature>
<sequence>MVSWTGMVACYAENDHSKEALECFSEMRNVGFMPNNYTFVSVLKACVGLQEIGMGKSIHGCVLKSSYELDNYVSIALLNLYTDCGDIRGAQCVFEDIPRKDVISWSFMIARYAQSDQSEAAIGMFCQMRKALVVPNQFTFASLLQSCASLGCLSLGNQIHCFVLKLGLLSDVFVSNALMDVYSKCGIMENSVTLFVDAETKNEVTWNTMIVGYGQLGNGEASLTMFMNMLEQKVLPNEVTYSSALHACASLAALDPGTQIHSLTIKTKFDKDTIVGNALIDMYGKCGDIRHARLVFDMMRNRDEVSWNSMISAYSMHGLASEALRIFQWMQESEFKPNKLTFVGVLSACCNMGLLDEGQAYFTSMVRDYGIEPCMEHYTCMVWLLGRLGKLDKAMKLIADIPFHPSVMIWRALLGACVIHNDVELGRVAAERVLEMEPWDEAAYVLLSNMYAAAKRWGNVACVRKSMKKKGMKKEPGLSWIEVQGNTHLFTVGDTSHPEIRLINGMLQWLKVRITREGYVPNCCVVLLDIEDDEKERLLWLHSERVALAFALIRTPSGSPIRILKNLRICADCHAAIKIISKVVEREIVVRDINRFHHFQDGVCSCSDYW</sequence>
<dbReference type="AlphaFoldDB" id="A0AAD3S0Z6"/>
<evidence type="ECO:0000313" key="6">
    <source>
        <dbReference type="Proteomes" id="UP001279734"/>
    </source>
</evidence>
<feature type="repeat" description="PPR" evidence="3">
    <location>
        <begin position="338"/>
        <end position="373"/>
    </location>
</feature>
<gene>
    <name evidence="5" type="ORF">Nepgr_004065</name>
</gene>
<dbReference type="InterPro" id="IPR002885">
    <property type="entry name" value="PPR_rpt"/>
</dbReference>
<dbReference type="Proteomes" id="UP001279734">
    <property type="component" value="Unassembled WGS sequence"/>
</dbReference>
<dbReference type="Pfam" id="PF13041">
    <property type="entry name" value="PPR_2"/>
    <property type="match status" value="4"/>
</dbReference>
<dbReference type="PANTHER" id="PTHR47926">
    <property type="entry name" value="PENTATRICOPEPTIDE REPEAT-CONTAINING PROTEIN"/>
    <property type="match status" value="1"/>
</dbReference>
<dbReference type="FunFam" id="1.25.40.10:FF:000031">
    <property type="entry name" value="Pentatricopeptide repeat-containing protein mitochondrial"/>
    <property type="match status" value="1"/>
</dbReference>
<organism evidence="5 6">
    <name type="scientific">Nepenthes gracilis</name>
    <name type="common">Slender pitcher plant</name>
    <dbReference type="NCBI Taxonomy" id="150966"/>
    <lineage>
        <taxon>Eukaryota</taxon>
        <taxon>Viridiplantae</taxon>
        <taxon>Streptophyta</taxon>
        <taxon>Embryophyta</taxon>
        <taxon>Tracheophyta</taxon>
        <taxon>Spermatophyta</taxon>
        <taxon>Magnoliopsida</taxon>
        <taxon>eudicotyledons</taxon>
        <taxon>Gunneridae</taxon>
        <taxon>Pentapetalae</taxon>
        <taxon>Caryophyllales</taxon>
        <taxon>Nepenthaceae</taxon>
        <taxon>Nepenthes</taxon>
    </lineage>
</organism>
<dbReference type="PROSITE" id="PS51375">
    <property type="entry name" value="PPR"/>
    <property type="match status" value="6"/>
</dbReference>
<evidence type="ECO:0000256" key="3">
    <source>
        <dbReference type="PROSITE-ProRule" id="PRU00708"/>
    </source>
</evidence>
<dbReference type="Pfam" id="PF01535">
    <property type="entry name" value="PPR"/>
    <property type="match status" value="2"/>
</dbReference>
<dbReference type="Pfam" id="PF14432">
    <property type="entry name" value="DYW_deaminase"/>
    <property type="match status" value="1"/>
</dbReference>
<proteinExistence type="inferred from homology"/>
<evidence type="ECO:0000313" key="5">
    <source>
        <dbReference type="EMBL" id="GMH02226.1"/>
    </source>
</evidence>
<dbReference type="InterPro" id="IPR011990">
    <property type="entry name" value="TPR-like_helical_dom_sf"/>
</dbReference>
<dbReference type="EMBL" id="BSYO01000003">
    <property type="protein sequence ID" value="GMH02226.1"/>
    <property type="molecule type" value="Genomic_DNA"/>
</dbReference>
<evidence type="ECO:0000259" key="4">
    <source>
        <dbReference type="Pfam" id="PF14432"/>
    </source>
</evidence>
<dbReference type="FunFam" id="1.25.40.10:FF:000366">
    <property type="entry name" value="Pentatricopeptide (PPR) repeat-containing protein"/>
    <property type="match status" value="1"/>
</dbReference>
<dbReference type="NCBIfam" id="TIGR00756">
    <property type="entry name" value="PPR"/>
    <property type="match status" value="4"/>
</dbReference>
<accession>A0AAD3S0Z6</accession>
<feature type="repeat" description="PPR" evidence="3">
    <location>
        <begin position="1"/>
        <end position="34"/>
    </location>
</feature>